<comment type="caution">
    <text evidence="1">The sequence shown here is derived from an EMBL/GenBank/DDBJ whole genome shotgun (WGS) entry which is preliminary data.</text>
</comment>
<dbReference type="PANTHER" id="PTHR33361">
    <property type="entry name" value="GLR0591 PROTEIN"/>
    <property type="match status" value="1"/>
</dbReference>
<dbReference type="RefSeq" id="WP_249304885.1">
    <property type="nucleotide sequence ID" value="NZ_JACRSW010000030.1"/>
</dbReference>
<sequence>MKEQSRQDYKKYFMQDRKKGFFGHRGRLAAFLICLVAVLGAVCIRQGILPVSYHLLDHPKVQDNRSVKKTQSDFDALIQQIFRDEVTSDSFTLNYTLKTKENYGITQEKPTLGEYSLKEMKNSLVISENRVATLETYDYEKLTKEQKLIYDTIYLLSKQNLEAADFLEYTECLGPTTGIQTQLPVYFAEYSLRSKNDVDTYLELLNLVPAYFKEILSFEQMKAKKGIFMSETTAQAIIDQCNDFVSKTEENYLITIFAGKLLSVADMTDTEKSTYEQKNKELVLNAVIPAYKNLAEGLKELIGSSKNQKGLCYLEKGKEYYSYLVKAKTGSDRSIKEIEHILDNKIEELKKKIAKVISDTPDVYYQAQKAEYTYNTPQTAMEHLKKAIQKDFPALDESIGYELKYVDASLEESMSPAFYLTPAIDDYKNNVIYINRNKRYDLSKAFTTIGHEGYPGHLYQTCYFQSQNPSPLRSMINVAGYTEGWGTYAELYGYDLAGLKKDVAKLLKENTLITLCLYAKADIGIHYKGWDQKKLQRYLTDFGFSKSNMMAIYQSLLAEPASYMPYTIGYLEIDDLLNDAKKQLGRKFVLKDFHKFFLSLGPVPFTVAKDRMQGWIEMQLRQK</sequence>
<evidence type="ECO:0000313" key="2">
    <source>
        <dbReference type="Proteomes" id="UP000637513"/>
    </source>
</evidence>
<dbReference type="EMBL" id="JACRSW010000030">
    <property type="protein sequence ID" value="MBC8557589.1"/>
    <property type="molecule type" value="Genomic_DNA"/>
</dbReference>
<dbReference type="Proteomes" id="UP000637513">
    <property type="component" value="Unassembled WGS sequence"/>
</dbReference>
<name>A0ABR7MV96_9FIRM</name>
<evidence type="ECO:0000313" key="1">
    <source>
        <dbReference type="EMBL" id="MBC8557589.1"/>
    </source>
</evidence>
<dbReference type="Pfam" id="PF05960">
    <property type="entry name" value="DUF885"/>
    <property type="match status" value="1"/>
</dbReference>
<dbReference type="PANTHER" id="PTHR33361:SF2">
    <property type="entry name" value="DUF885 DOMAIN-CONTAINING PROTEIN"/>
    <property type="match status" value="1"/>
</dbReference>
<keyword evidence="2" id="KW-1185">Reference proteome</keyword>
<gene>
    <name evidence="1" type="ORF">H8700_07690</name>
</gene>
<accession>A0ABR7MV96</accession>
<protein>
    <submittedName>
        <fullName evidence="1">DUF885 domain-containing protein</fullName>
    </submittedName>
</protein>
<reference evidence="1 2" key="1">
    <citation type="submission" date="2020-08" db="EMBL/GenBank/DDBJ databases">
        <title>Genome public.</title>
        <authorList>
            <person name="Liu C."/>
            <person name="Sun Q."/>
        </authorList>
    </citation>
    <scope>NUCLEOTIDE SEQUENCE [LARGE SCALE GENOMIC DNA]</scope>
    <source>
        <strain evidence="1 2">BX3</strain>
    </source>
</reference>
<dbReference type="InterPro" id="IPR010281">
    <property type="entry name" value="DUF885"/>
</dbReference>
<organism evidence="1 2">
    <name type="scientific">Jutongia hominis</name>
    <dbReference type="NCBI Taxonomy" id="2763664"/>
    <lineage>
        <taxon>Bacteria</taxon>
        <taxon>Bacillati</taxon>
        <taxon>Bacillota</taxon>
        <taxon>Clostridia</taxon>
        <taxon>Lachnospirales</taxon>
        <taxon>Lachnospiraceae</taxon>
        <taxon>Jutongia</taxon>
    </lineage>
</organism>
<proteinExistence type="predicted"/>